<reference evidence="1" key="1">
    <citation type="submission" date="2019-05" db="EMBL/GenBank/DDBJ databases">
        <title>Revised genome assembly of Burkholderiaceae (previously Ralstonia) sp. PBA.</title>
        <authorList>
            <person name="Gan H.M."/>
        </authorList>
    </citation>
    <scope>NUCLEOTIDE SEQUENCE</scope>
    <source>
        <strain evidence="1">PBA</strain>
    </source>
</reference>
<sequence>MSEPQHPSSGQSSGGASGDDPNVLEPATHADYPLDEDLKRADKRAREQVRGQAPGWERGVLEKVLLATLREQRAARRWRIFFRLATLGVFLLVFFTLFEFKTTTKSVSGRHTAMVTIDGEIAAGTSASAEAINASLQAAFEDAASAGVILKINSPGGSPVQAGIINDEIRRLRGVYPDKKLYVVVEEVCASGGYYIAAAADMIYVDKASIIGSIGVLMDGFGFTGLMEKIGVERRLYTAGANKGMLDPFSPQSPVQRAYAQQMLDEIHQQFITVVREGRGKRLSDDPQLFSGLFWSGARSVELGLADGIGTADFVARDVIKAENIVDYTVKDNIAERVAKRFGAAMGAGAVKALLWSGSLQPLR</sequence>
<organism evidence="1 2">
    <name type="scientific">Imbroritus primus</name>
    <dbReference type="NCBI Taxonomy" id="3058603"/>
    <lineage>
        <taxon>Bacteria</taxon>
        <taxon>Pseudomonadati</taxon>
        <taxon>Pseudomonadota</taxon>
        <taxon>Betaproteobacteria</taxon>
        <taxon>Burkholderiales</taxon>
        <taxon>Burkholderiaceae</taxon>
        <taxon>Imbroritus</taxon>
    </lineage>
</organism>
<gene>
    <name evidence="1" type="ORF">MW7_006100</name>
</gene>
<name>A0ACD3SPY5_9BURK</name>
<dbReference type="EMBL" id="AKCV02000015">
    <property type="protein sequence ID" value="TMS58317.1"/>
    <property type="molecule type" value="Genomic_DNA"/>
</dbReference>
<accession>A0ACD3SPY5</accession>
<protein>
    <submittedName>
        <fullName evidence="1">S49 family peptidase</fullName>
    </submittedName>
</protein>
<proteinExistence type="predicted"/>
<evidence type="ECO:0000313" key="2">
    <source>
        <dbReference type="Proteomes" id="UP000004277"/>
    </source>
</evidence>
<comment type="caution">
    <text evidence="1">The sequence shown here is derived from an EMBL/GenBank/DDBJ whole genome shotgun (WGS) entry which is preliminary data.</text>
</comment>
<dbReference type="Proteomes" id="UP000004277">
    <property type="component" value="Unassembled WGS sequence"/>
</dbReference>
<evidence type="ECO:0000313" key="1">
    <source>
        <dbReference type="EMBL" id="TMS58317.1"/>
    </source>
</evidence>
<keyword evidence="2" id="KW-1185">Reference proteome</keyword>